<gene>
    <name evidence="1" type="ORF">TNCV_3681241</name>
</gene>
<proteinExistence type="predicted"/>
<organism evidence="1 2">
    <name type="scientific">Trichonephila clavipes</name>
    <name type="common">Golden silk orbweaver</name>
    <name type="synonym">Nephila clavipes</name>
    <dbReference type="NCBI Taxonomy" id="2585209"/>
    <lineage>
        <taxon>Eukaryota</taxon>
        <taxon>Metazoa</taxon>
        <taxon>Ecdysozoa</taxon>
        <taxon>Arthropoda</taxon>
        <taxon>Chelicerata</taxon>
        <taxon>Arachnida</taxon>
        <taxon>Araneae</taxon>
        <taxon>Araneomorphae</taxon>
        <taxon>Entelegynae</taxon>
        <taxon>Araneoidea</taxon>
        <taxon>Nephilidae</taxon>
        <taxon>Trichonephila</taxon>
    </lineage>
</organism>
<comment type="caution">
    <text evidence="1">The sequence shown here is derived from an EMBL/GenBank/DDBJ whole genome shotgun (WGS) entry which is preliminary data.</text>
</comment>
<name>A0A8X6RAQ4_TRICX</name>
<evidence type="ECO:0000313" key="2">
    <source>
        <dbReference type="Proteomes" id="UP000887159"/>
    </source>
</evidence>
<sequence>MVEKFEKTQLCVSGKSSDDEYTRQSQNEVNVDNRLLKSNDDNAQLSQLETLLFELNTSSAYIQLPRHL</sequence>
<keyword evidence="2" id="KW-1185">Reference proteome</keyword>
<evidence type="ECO:0000313" key="1">
    <source>
        <dbReference type="EMBL" id="GFX91538.1"/>
    </source>
</evidence>
<dbReference type="AlphaFoldDB" id="A0A8X6RAQ4"/>
<accession>A0A8X6RAQ4</accession>
<reference evidence="1" key="1">
    <citation type="submission" date="2020-08" db="EMBL/GenBank/DDBJ databases">
        <title>Multicomponent nature underlies the extraordinary mechanical properties of spider dragline silk.</title>
        <authorList>
            <person name="Kono N."/>
            <person name="Nakamura H."/>
            <person name="Mori M."/>
            <person name="Yoshida Y."/>
            <person name="Ohtoshi R."/>
            <person name="Malay A.D."/>
            <person name="Moran D.A.P."/>
            <person name="Tomita M."/>
            <person name="Numata K."/>
            <person name="Arakawa K."/>
        </authorList>
    </citation>
    <scope>NUCLEOTIDE SEQUENCE</scope>
</reference>
<dbReference type="Proteomes" id="UP000887159">
    <property type="component" value="Unassembled WGS sequence"/>
</dbReference>
<protein>
    <submittedName>
        <fullName evidence="1">Uncharacterized protein</fullName>
    </submittedName>
</protein>
<dbReference type="EMBL" id="BMAU01021135">
    <property type="protein sequence ID" value="GFX91538.1"/>
    <property type="molecule type" value="Genomic_DNA"/>
</dbReference>